<dbReference type="AlphaFoldDB" id="A0AAN6Y6G7"/>
<protein>
    <submittedName>
        <fullName evidence="1">Uncharacterized protein</fullName>
    </submittedName>
</protein>
<accession>A0AAN6Y6G7</accession>
<evidence type="ECO:0000313" key="1">
    <source>
        <dbReference type="EMBL" id="KAK4212251.1"/>
    </source>
</evidence>
<organism evidence="1 2">
    <name type="scientific">Rhypophila decipiens</name>
    <dbReference type="NCBI Taxonomy" id="261697"/>
    <lineage>
        <taxon>Eukaryota</taxon>
        <taxon>Fungi</taxon>
        <taxon>Dikarya</taxon>
        <taxon>Ascomycota</taxon>
        <taxon>Pezizomycotina</taxon>
        <taxon>Sordariomycetes</taxon>
        <taxon>Sordariomycetidae</taxon>
        <taxon>Sordariales</taxon>
        <taxon>Naviculisporaceae</taxon>
        <taxon>Rhypophila</taxon>
    </lineage>
</organism>
<dbReference type="EMBL" id="MU858131">
    <property type="protein sequence ID" value="KAK4212251.1"/>
    <property type="molecule type" value="Genomic_DNA"/>
</dbReference>
<evidence type="ECO:0000313" key="2">
    <source>
        <dbReference type="Proteomes" id="UP001301769"/>
    </source>
</evidence>
<keyword evidence="2" id="KW-1185">Reference proteome</keyword>
<reference evidence="1" key="2">
    <citation type="submission" date="2023-05" db="EMBL/GenBank/DDBJ databases">
        <authorList>
            <consortium name="Lawrence Berkeley National Laboratory"/>
            <person name="Steindorff A."/>
            <person name="Hensen N."/>
            <person name="Bonometti L."/>
            <person name="Westerberg I."/>
            <person name="Brannstrom I.O."/>
            <person name="Guillou S."/>
            <person name="Cros-Aarteil S."/>
            <person name="Calhoun S."/>
            <person name="Haridas S."/>
            <person name="Kuo A."/>
            <person name="Mondo S."/>
            <person name="Pangilinan J."/>
            <person name="Riley R."/>
            <person name="Labutti K."/>
            <person name="Andreopoulos B."/>
            <person name="Lipzen A."/>
            <person name="Chen C."/>
            <person name="Yanf M."/>
            <person name="Daum C."/>
            <person name="Ng V."/>
            <person name="Clum A."/>
            <person name="Ohm R."/>
            <person name="Martin F."/>
            <person name="Silar P."/>
            <person name="Natvig D."/>
            <person name="Lalanne C."/>
            <person name="Gautier V."/>
            <person name="Ament-Velasquez S.L."/>
            <person name="Kruys A."/>
            <person name="Hutchinson M.I."/>
            <person name="Powell A.J."/>
            <person name="Barry K."/>
            <person name="Miller A.N."/>
            <person name="Grigoriev I.V."/>
            <person name="Debuchy R."/>
            <person name="Gladieux P."/>
            <person name="Thoren M.H."/>
            <person name="Johannesson H."/>
        </authorList>
    </citation>
    <scope>NUCLEOTIDE SEQUENCE</scope>
    <source>
        <strain evidence="1">PSN293</strain>
    </source>
</reference>
<reference evidence="1" key="1">
    <citation type="journal article" date="2023" name="Mol. Phylogenet. Evol.">
        <title>Genome-scale phylogeny and comparative genomics of the fungal order Sordariales.</title>
        <authorList>
            <person name="Hensen N."/>
            <person name="Bonometti L."/>
            <person name="Westerberg I."/>
            <person name="Brannstrom I.O."/>
            <person name="Guillou S."/>
            <person name="Cros-Aarteil S."/>
            <person name="Calhoun S."/>
            <person name="Haridas S."/>
            <person name="Kuo A."/>
            <person name="Mondo S."/>
            <person name="Pangilinan J."/>
            <person name="Riley R."/>
            <person name="LaButti K."/>
            <person name="Andreopoulos B."/>
            <person name="Lipzen A."/>
            <person name="Chen C."/>
            <person name="Yan M."/>
            <person name="Daum C."/>
            <person name="Ng V."/>
            <person name="Clum A."/>
            <person name="Steindorff A."/>
            <person name="Ohm R.A."/>
            <person name="Martin F."/>
            <person name="Silar P."/>
            <person name="Natvig D.O."/>
            <person name="Lalanne C."/>
            <person name="Gautier V."/>
            <person name="Ament-Velasquez S.L."/>
            <person name="Kruys A."/>
            <person name="Hutchinson M.I."/>
            <person name="Powell A.J."/>
            <person name="Barry K."/>
            <person name="Miller A.N."/>
            <person name="Grigoriev I.V."/>
            <person name="Debuchy R."/>
            <person name="Gladieux P."/>
            <person name="Hiltunen Thoren M."/>
            <person name="Johannesson H."/>
        </authorList>
    </citation>
    <scope>NUCLEOTIDE SEQUENCE</scope>
    <source>
        <strain evidence="1">PSN293</strain>
    </source>
</reference>
<comment type="caution">
    <text evidence="1">The sequence shown here is derived from an EMBL/GenBank/DDBJ whole genome shotgun (WGS) entry which is preliminary data.</text>
</comment>
<gene>
    <name evidence="1" type="ORF">QBC37DRAFT_196209</name>
</gene>
<sequence length="406" mass="46308">MDLWDVFYSAVGDDNGEDEEPETRLHLKLIEQTQQQYMRLFANQAALLEGSDGEGQFVSRLAAVIASLPSIRSLTFDDKPSPRQQKNPMCERLPTISPYECDVSDLNTILYEDILTPGHGRQDVVSGWVVPQLLGDLVEARRRLGCHRQRRPLEALHISLDHVEDLFPTPAPAFADSIASELSQLKVFCASFRAKRLGPGRIRDYSNMPNTDPDANFQAWQPENVNNPLNQRLKLAIASRRLERCTVACRNVDDSFDWKHHPYIGTALKCRNIPFTHLRQLQLTAVRFHQAELVAFLETCFVSPLCKDGRPEKKGDYYTARVELAQVYLCSGTWQETRQALRRASQRTGPRAFFSVDDPQGADTHEQQYKSTLFKKLLVAWPPLRFLNRQRSRESVLQARLGSTDE</sequence>
<proteinExistence type="predicted"/>
<name>A0AAN6Y6G7_9PEZI</name>
<dbReference type="Proteomes" id="UP001301769">
    <property type="component" value="Unassembled WGS sequence"/>
</dbReference>